<dbReference type="STRING" id="4537.A0A0E0LYV4"/>
<name>A0A0E0LYV4_ORYPU</name>
<reference evidence="2" key="2">
    <citation type="submission" date="2018-05" db="EMBL/GenBank/DDBJ databases">
        <title>OpunRS2 (Oryza punctata Reference Sequence Version 2).</title>
        <authorList>
            <person name="Zhang J."/>
            <person name="Kudrna D."/>
            <person name="Lee S."/>
            <person name="Talag J."/>
            <person name="Welchert J."/>
            <person name="Wing R.A."/>
        </authorList>
    </citation>
    <scope>NUCLEOTIDE SEQUENCE [LARGE SCALE GENOMIC DNA]</scope>
</reference>
<reference evidence="2" key="1">
    <citation type="submission" date="2015-04" db="UniProtKB">
        <authorList>
            <consortium name="EnsemblPlants"/>
        </authorList>
    </citation>
    <scope>IDENTIFICATION</scope>
</reference>
<keyword evidence="3" id="KW-1185">Reference proteome</keyword>
<feature type="region of interest" description="Disordered" evidence="1">
    <location>
        <begin position="78"/>
        <end position="129"/>
    </location>
</feature>
<accession>A0A0E0LYV4</accession>
<dbReference type="HOGENOM" id="CLU_1557770_0_0_1"/>
<dbReference type="EnsemblPlants" id="OPUNC09G02110.1">
    <property type="protein sequence ID" value="OPUNC09G02110.1"/>
    <property type="gene ID" value="OPUNC09G02110"/>
</dbReference>
<dbReference type="Gramene" id="OPUNC09G02110.1">
    <property type="protein sequence ID" value="OPUNC09G02110.1"/>
    <property type="gene ID" value="OPUNC09G02110"/>
</dbReference>
<protein>
    <submittedName>
        <fullName evidence="2">Uncharacterized protein</fullName>
    </submittedName>
</protein>
<sequence length="172" mass="18952">MLHIHKVRLVLWEPISKAEIVMTPLPRTRFTPQIFLSCNPLASSPLPEWMPIAGQPFSIVGKWQMLFFCRPAARAGRRTGWTERRSTAASSTSPSGHGNSTRTTSTTTTRHGHRRVSIPPSSTSASYPSKTAACVPRTSTTYCSSCCTGNAAARVYTWLNWRRNGGIGLSWS</sequence>
<feature type="compositionally biased region" description="Low complexity" evidence="1">
    <location>
        <begin position="87"/>
        <end position="109"/>
    </location>
</feature>
<evidence type="ECO:0000256" key="1">
    <source>
        <dbReference type="SAM" id="MobiDB-lite"/>
    </source>
</evidence>
<dbReference type="Proteomes" id="UP000026962">
    <property type="component" value="Chromosome 9"/>
</dbReference>
<evidence type="ECO:0000313" key="3">
    <source>
        <dbReference type="Proteomes" id="UP000026962"/>
    </source>
</evidence>
<proteinExistence type="predicted"/>
<organism evidence="2">
    <name type="scientific">Oryza punctata</name>
    <name type="common">Red rice</name>
    <dbReference type="NCBI Taxonomy" id="4537"/>
    <lineage>
        <taxon>Eukaryota</taxon>
        <taxon>Viridiplantae</taxon>
        <taxon>Streptophyta</taxon>
        <taxon>Embryophyta</taxon>
        <taxon>Tracheophyta</taxon>
        <taxon>Spermatophyta</taxon>
        <taxon>Magnoliopsida</taxon>
        <taxon>Liliopsida</taxon>
        <taxon>Poales</taxon>
        <taxon>Poaceae</taxon>
        <taxon>BOP clade</taxon>
        <taxon>Oryzoideae</taxon>
        <taxon>Oryzeae</taxon>
        <taxon>Oryzinae</taxon>
        <taxon>Oryza</taxon>
    </lineage>
</organism>
<dbReference type="AlphaFoldDB" id="A0A0E0LYV4"/>
<evidence type="ECO:0000313" key="2">
    <source>
        <dbReference type="EnsemblPlants" id="OPUNC09G02110.1"/>
    </source>
</evidence>
<feature type="compositionally biased region" description="Polar residues" evidence="1">
    <location>
        <begin position="119"/>
        <end position="129"/>
    </location>
</feature>